<dbReference type="Pfam" id="PF00899">
    <property type="entry name" value="ThiF"/>
    <property type="match status" value="1"/>
</dbReference>
<dbReference type="Pfam" id="PF10585">
    <property type="entry name" value="UBA_E1_SCCH"/>
    <property type="match status" value="1"/>
</dbReference>
<keyword evidence="5 10" id="KW-0436">Ligase</keyword>
<dbReference type="InterPro" id="IPR019572">
    <property type="entry name" value="UBA_E1_SCCH"/>
</dbReference>
<dbReference type="GO" id="GO:0004839">
    <property type="term" value="F:ubiquitin activating enzyme activity"/>
    <property type="evidence" value="ECO:0007669"/>
    <property type="project" value="UniProtKB-EC"/>
</dbReference>
<dbReference type="InterPro" id="IPR042302">
    <property type="entry name" value="E1_FCCH_sf"/>
</dbReference>
<dbReference type="Gene3D" id="3.10.290.60">
    <property type="entry name" value="Ubiquitin-activating enzyme E1, UFD domain"/>
    <property type="match status" value="1"/>
</dbReference>
<dbReference type="CDD" id="cd01491">
    <property type="entry name" value="Ube1_repeat1"/>
    <property type="match status" value="1"/>
</dbReference>
<dbReference type="UniPathway" id="UPA00143"/>
<dbReference type="PANTHER" id="PTHR10953:SF4">
    <property type="entry name" value="UBIQUITIN-ACTIVATING ENZYME E1 C-TERMINAL DOMAIN-CONTAINING PROTEIN"/>
    <property type="match status" value="1"/>
</dbReference>
<evidence type="ECO:0000256" key="6">
    <source>
        <dbReference type="ARBA" id="ARBA00022741"/>
    </source>
</evidence>
<reference evidence="12 13" key="1">
    <citation type="journal article" date="2013" name="Genome Biol.">
        <title>Genome of Acanthamoeba castellanii highlights extensive lateral gene transfer and early evolution of tyrosine kinase signaling.</title>
        <authorList>
            <person name="Clarke M."/>
            <person name="Lohan A.J."/>
            <person name="Liu B."/>
            <person name="Lagkouvardos I."/>
            <person name="Roy S."/>
            <person name="Zafar N."/>
            <person name="Bertelli C."/>
            <person name="Schilde C."/>
            <person name="Kianianmomeni A."/>
            <person name="Burglin T.R."/>
            <person name="Frech C."/>
            <person name="Turcotte B."/>
            <person name="Kopec K.O."/>
            <person name="Synnott J.M."/>
            <person name="Choo C."/>
            <person name="Paponov I."/>
            <person name="Finkler A."/>
            <person name="Soon Heng Tan C."/>
            <person name="Hutchins A.P."/>
            <person name="Weinmeier T."/>
            <person name="Rattei T."/>
            <person name="Chu J.S."/>
            <person name="Gimenez G."/>
            <person name="Irimia M."/>
            <person name="Rigden D.J."/>
            <person name="Fitzpatrick D.A."/>
            <person name="Lorenzo-Morales J."/>
            <person name="Bateman A."/>
            <person name="Chiu C.H."/>
            <person name="Tang P."/>
            <person name="Hegemann P."/>
            <person name="Fromm H."/>
            <person name="Raoult D."/>
            <person name="Greub G."/>
            <person name="Miranda-Saavedra D."/>
            <person name="Chen N."/>
            <person name="Nash P."/>
            <person name="Ginger M.L."/>
            <person name="Horn M."/>
            <person name="Schaap P."/>
            <person name="Caler L."/>
            <person name="Loftus B."/>
        </authorList>
    </citation>
    <scope>NUCLEOTIDE SEQUENCE [LARGE SCALE GENOMIC DNA]</scope>
    <source>
        <strain evidence="12 13">Neff</strain>
    </source>
</reference>
<dbReference type="EC" id="6.2.1.45" evidence="4"/>
<dbReference type="InterPro" id="IPR033127">
    <property type="entry name" value="UBQ-activ_enz_E1_Cys_AS"/>
</dbReference>
<evidence type="ECO:0000256" key="2">
    <source>
        <dbReference type="ARBA" id="ARBA00004906"/>
    </source>
</evidence>
<evidence type="ECO:0000313" key="13">
    <source>
        <dbReference type="Proteomes" id="UP000011083"/>
    </source>
</evidence>
<sequence>MHLPARARTTSKLDLGLYSRQVYVLGLETMKKLAETNVLICGVKGLGLEIAKNVVLAGVKSVTLHDTEAAVLSDLSSQFYLFEEDVGKNRAEVRLHHFSCKCCIACVHRVAELNPYVTVNAHTGALDEAFLSSFQVVVMTNAKSTSELTRVSTYCHDNRIAFCWAETRGLFGTIFTDFGDSFVVVDTNGEEPERHIISSISQDNPAIVTVHDESRHGLEDGDQVIFDEVEGMTELNSAKPVKVTVTGPYTFQIALDTTGYTAYERGGVVQQVKVPKELKFSSLAKSFLTPGEFTMSDFAKIGRAEQLHFGFQALLAYQDKHGELPPVGDENAANEVVQLAKDLNQQAKNENASRIADKVHEVEEIDEDIIRKLAMFSRGDLSPMNAFFGGITAQEVLKISGKFHPLFQWFYFDAVEALPSELNLADHAPVGSRYDNQIAVFGKSFQDKLEQQKYFLCGAGALGCEFLKNFAMMGLACGEKGTIFVTDMDNIEKSNLNRQFLFRDYDIGKMKSQAASAAIKVMNPHIRVTPYEIPVQTEETFTEEFWRSLDGVCNALDNLEARRYTDYQCVTYGKPLLESGTLGAKANTQVVLPHKTESYSASADPPEKTIPMCTLKNFPNKIEHTIEWARDLFGGFFKNQAEDVNNYLDNPDYVKKLKANTNIGVLKKTLEGIEAYLEKGNTITIKDCVAWARVHFEELFHNNIAQLAYNFPEDHITSNGVRFWSGPKRFPRALAFSEDDTLHMDFIIAGTKLLAHLYGIDDHISMEEIHEVLKTTTVPTFVPKKVKIQTDPGQQEEPSGGGDEHDADEAAIQRIVGSLPDRQQVGDWRLKPINFEKDDDTNYHMAFITAASNLRARNYSIKEADVHKTKQIAGKIIPAIATTTAMITGLVCLELYKLVQGDKKLEQFKNAFVNLALPFWAFSEPLPPAVHKGNEAEGTKSYPAEGWTEWDKIEFNMTEQTTLQELVNRFKEEHNIVVNSIASGVGLMYTSYLPGHKARLQQPVTDIWCTVNKKTIPATKHFFLLSVEGEDAATGDELELPDIHFRFRSVA</sequence>
<dbReference type="FunFam" id="1.10.10.2660:FF:000001">
    <property type="entry name" value="Ubiquitin-activating enzyme E1 1"/>
    <property type="match status" value="1"/>
</dbReference>
<comment type="pathway">
    <text evidence="2">Protein modification; protein ubiquitination.</text>
</comment>
<dbReference type="GO" id="GO:0016925">
    <property type="term" value="P:protein sumoylation"/>
    <property type="evidence" value="ECO:0007669"/>
    <property type="project" value="TreeGrafter"/>
</dbReference>
<dbReference type="InterPro" id="IPR035985">
    <property type="entry name" value="Ubiquitin-activating_enz"/>
</dbReference>
<evidence type="ECO:0000256" key="7">
    <source>
        <dbReference type="ARBA" id="ARBA00022786"/>
    </source>
</evidence>
<keyword evidence="7 10" id="KW-0833">Ubl conjugation pathway</keyword>
<dbReference type="KEGG" id="acan:ACA1_145820"/>
<dbReference type="EMBL" id="KB008171">
    <property type="protein sequence ID" value="ELR10928.1"/>
    <property type="molecule type" value="Genomic_DNA"/>
</dbReference>
<dbReference type="InterPro" id="IPR042063">
    <property type="entry name" value="Ubi_acti_E1_SCCH"/>
</dbReference>
<dbReference type="NCBIfam" id="TIGR01408">
    <property type="entry name" value="Ube1"/>
    <property type="match status" value="1"/>
</dbReference>
<dbReference type="OMA" id="AGRHKVE"/>
<dbReference type="CDD" id="cd01490">
    <property type="entry name" value="Ube1_repeat2"/>
    <property type="match status" value="1"/>
</dbReference>
<proteinExistence type="inferred from homology"/>
<dbReference type="SMART" id="SM00985">
    <property type="entry name" value="UBA_e1_C"/>
    <property type="match status" value="1"/>
</dbReference>
<dbReference type="Gene3D" id="3.40.50.12550">
    <property type="entry name" value="Ubiquitin-activating enzyme E1, inactive adenylation domain, subdomain 2"/>
    <property type="match status" value="1"/>
</dbReference>
<dbReference type="Gene3D" id="3.50.50.80">
    <property type="entry name" value="Ubiquitin-activating enzyme E1, inactive adenylation domain, subdomain 1"/>
    <property type="match status" value="1"/>
</dbReference>
<gene>
    <name evidence="12" type="ORF">ACA1_145820</name>
</gene>
<dbReference type="GO" id="GO:0005524">
    <property type="term" value="F:ATP binding"/>
    <property type="evidence" value="ECO:0007669"/>
    <property type="project" value="UniProtKB-KW"/>
</dbReference>
<dbReference type="GO" id="GO:0019948">
    <property type="term" value="F:SUMO activating enzyme activity"/>
    <property type="evidence" value="ECO:0007669"/>
    <property type="project" value="TreeGrafter"/>
</dbReference>
<evidence type="ECO:0000256" key="8">
    <source>
        <dbReference type="ARBA" id="ARBA00022840"/>
    </source>
</evidence>
<organism evidence="12 13">
    <name type="scientific">Acanthamoeba castellanii (strain ATCC 30010 / Neff)</name>
    <dbReference type="NCBI Taxonomy" id="1257118"/>
    <lineage>
        <taxon>Eukaryota</taxon>
        <taxon>Amoebozoa</taxon>
        <taxon>Discosea</taxon>
        <taxon>Longamoebia</taxon>
        <taxon>Centramoebida</taxon>
        <taxon>Acanthamoebidae</taxon>
        <taxon>Acanthamoeba</taxon>
    </lineage>
</organism>
<dbReference type="InterPro" id="IPR038252">
    <property type="entry name" value="UBA_E1_C_sf"/>
</dbReference>
<keyword evidence="13" id="KW-1185">Reference proteome</keyword>
<dbReference type="Gene3D" id="1.10.10.2660">
    <property type="entry name" value="Ubiquitin-activating enzyme E1, SCCH domain"/>
    <property type="match status" value="1"/>
</dbReference>
<protein>
    <recommendedName>
        <fullName evidence="4">E1 ubiquitin-activating enzyme</fullName>
        <ecNumber evidence="4">6.2.1.45</ecNumber>
    </recommendedName>
</protein>
<dbReference type="VEuPathDB" id="AmoebaDB:ACA1_145820"/>
<feature type="domain" description="Ubiquitin-activating enzyme E1 C-terminal" evidence="11">
    <location>
        <begin position="908"/>
        <end position="1043"/>
    </location>
</feature>
<name>L8GDY0_ACACF</name>
<dbReference type="Pfam" id="PF16190">
    <property type="entry name" value="E1_FCCH"/>
    <property type="match status" value="1"/>
</dbReference>
<dbReference type="InterPro" id="IPR000594">
    <property type="entry name" value="ThiF_NAD_FAD-bd"/>
</dbReference>
<dbReference type="InterPro" id="IPR018075">
    <property type="entry name" value="UBQ-activ_enz_E1"/>
</dbReference>
<evidence type="ECO:0000256" key="1">
    <source>
        <dbReference type="ARBA" id="ARBA00000488"/>
    </source>
</evidence>
<dbReference type="Proteomes" id="UP000011083">
    <property type="component" value="Unassembled WGS sequence"/>
</dbReference>
<dbReference type="InterPro" id="IPR045886">
    <property type="entry name" value="ThiF/MoeB/HesA"/>
</dbReference>
<comment type="similarity">
    <text evidence="3 10">Belongs to the ubiquitin-activating E1 family.</text>
</comment>
<dbReference type="GeneID" id="14911291"/>
<evidence type="ECO:0000256" key="3">
    <source>
        <dbReference type="ARBA" id="ARBA00005673"/>
    </source>
</evidence>
<dbReference type="InterPro" id="IPR032420">
    <property type="entry name" value="E1_4HB"/>
</dbReference>
<dbReference type="PRINTS" id="PR01849">
    <property type="entry name" value="UBIQUITINACT"/>
</dbReference>
<dbReference type="Gene3D" id="3.40.50.720">
    <property type="entry name" value="NAD(P)-binding Rossmann-like Domain"/>
    <property type="match status" value="1"/>
</dbReference>
<dbReference type="InterPro" id="IPR042449">
    <property type="entry name" value="Ub-E1_IAD_1"/>
</dbReference>
<feature type="active site" description="Glycyl thioester intermediate" evidence="9">
    <location>
        <position position="613"/>
    </location>
</feature>
<evidence type="ECO:0000313" key="12">
    <source>
        <dbReference type="EMBL" id="ELR10928.1"/>
    </source>
</evidence>
<dbReference type="SUPFAM" id="SSF69572">
    <property type="entry name" value="Activating enzymes of the ubiquitin-like proteins"/>
    <property type="match status" value="2"/>
</dbReference>
<evidence type="ECO:0000256" key="10">
    <source>
        <dbReference type="RuleBase" id="RU000519"/>
    </source>
</evidence>
<comment type="catalytic activity">
    <reaction evidence="1">
        <text>ATP + ubiquitin + [E1 ubiquitin-activating enzyme]-L-cysteine = AMP + diphosphate + S-ubiquitinyl-[E1 ubiquitin-activating enzyme]-L-cysteine.</text>
        <dbReference type="EC" id="6.2.1.45"/>
    </reaction>
</comment>
<dbReference type="InterPro" id="IPR018965">
    <property type="entry name" value="Ub-activating_enz_E1_C"/>
</dbReference>
<dbReference type="RefSeq" id="XP_004332941.1">
    <property type="nucleotide sequence ID" value="XM_004332893.1"/>
</dbReference>
<dbReference type="STRING" id="1257118.L8GDY0"/>
<dbReference type="InterPro" id="IPR032418">
    <property type="entry name" value="E1_FCCH"/>
</dbReference>
<keyword evidence="8 10" id="KW-0067">ATP-binding</keyword>
<dbReference type="Pfam" id="PF09358">
    <property type="entry name" value="E1_UFD"/>
    <property type="match status" value="1"/>
</dbReference>
<dbReference type="FunFam" id="2.40.30.180:FF:000001">
    <property type="entry name" value="ubiquitin-like modifier-activating enzyme 1"/>
    <property type="match status" value="1"/>
</dbReference>
<dbReference type="Gene3D" id="2.40.30.180">
    <property type="entry name" value="Ubiquitin-activating enzyme E1, FCCH domain"/>
    <property type="match status" value="1"/>
</dbReference>
<dbReference type="AlphaFoldDB" id="L8GDY0"/>
<evidence type="ECO:0000256" key="4">
    <source>
        <dbReference type="ARBA" id="ARBA00012990"/>
    </source>
</evidence>
<accession>L8GDY0</accession>
<evidence type="ECO:0000256" key="5">
    <source>
        <dbReference type="ARBA" id="ARBA00022598"/>
    </source>
</evidence>
<evidence type="ECO:0000259" key="11">
    <source>
        <dbReference type="SMART" id="SM00985"/>
    </source>
</evidence>
<dbReference type="FunFam" id="3.50.50.80:FF:000001">
    <property type="entry name" value="ubiquitin-like modifier-activating enzyme 1"/>
    <property type="match status" value="1"/>
</dbReference>
<dbReference type="GO" id="GO:0005737">
    <property type="term" value="C:cytoplasm"/>
    <property type="evidence" value="ECO:0007669"/>
    <property type="project" value="TreeGrafter"/>
</dbReference>
<dbReference type="GO" id="GO:0031510">
    <property type="term" value="C:SUMO activating enzyme complex"/>
    <property type="evidence" value="ECO:0007669"/>
    <property type="project" value="TreeGrafter"/>
</dbReference>
<dbReference type="InterPro" id="IPR000011">
    <property type="entry name" value="UBQ/SUMO-activ_enz_E1-like"/>
</dbReference>
<dbReference type="OrthoDB" id="10252231at2759"/>
<evidence type="ECO:0000256" key="9">
    <source>
        <dbReference type="PROSITE-ProRule" id="PRU10132"/>
    </source>
</evidence>
<dbReference type="PROSITE" id="PS00865">
    <property type="entry name" value="UBIQUITIN_ACTIVAT_2"/>
    <property type="match status" value="1"/>
</dbReference>
<keyword evidence="6 10" id="KW-0547">Nucleotide-binding</keyword>
<dbReference type="Pfam" id="PF16191">
    <property type="entry name" value="E1_4HB"/>
    <property type="match status" value="1"/>
</dbReference>
<dbReference type="PANTHER" id="PTHR10953">
    <property type="entry name" value="UBIQUITIN-ACTIVATING ENZYME E1"/>
    <property type="match status" value="1"/>
</dbReference>